<feature type="region of interest" description="Disordered" evidence="1">
    <location>
        <begin position="153"/>
        <end position="181"/>
    </location>
</feature>
<comment type="caution">
    <text evidence="2">The sequence shown here is derived from an EMBL/GenBank/DDBJ whole genome shotgun (WGS) entry which is preliminary data.</text>
</comment>
<dbReference type="Proteomes" id="UP000233551">
    <property type="component" value="Unassembled WGS sequence"/>
</dbReference>
<name>A0A2I0I354_PUNGR</name>
<dbReference type="EMBL" id="PGOL01004106">
    <property type="protein sequence ID" value="PKI38414.1"/>
    <property type="molecule type" value="Genomic_DNA"/>
</dbReference>
<gene>
    <name evidence="2" type="ORF">CRG98_041194</name>
</gene>
<protein>
    <submittedName>
        <fullName evidence="2">Uncharacterized protein</fullName>
    </submittedName>
</protein>
<keyword evidence="3" id="KW-1185">Reference proteome</keyword>
<dbReference type="AlphaFoldDB" id="A0A2I0I354"/>
<evidence type="ECO:0000256" key="1">
    <source>
        <dbReference type="SAM" id="MobiDB-lite"/>
    </source>
</evidence>
<evidence type="ECO:0000313" key="2">
    <source>
        <dbReference type="EMBL" id="PKI38414.1"/>
    </source>
</evidence>
<feature type="region of interest" description="Disordered" evidence="1">
    <location>
        <begin position="20"/>
        <end position="39"/>
    </location>
</feature>
<accession>A0A2I0I354</accession>
<evidence type="ECO:0000313" key="3">
    <source>
        <dbReference type="Proteomes" id="UP000233551"/>
    </source>
</evidence>
<sequence>MADETLKDVKDEVPENLNFTAVDSPGHTNSTRGRSRMNPGFEGRVLARVNPKEFSTMCSCHRRIASGRDHVIGMVSSSHGVGHRARPTRHFTGSVRRPFSQLMVASQVQQKSLSRVARLGTNRLGVTHPARMPKCRHNAQVLGGALRVRPAWGGHRPRVPGGSSLGEGRCISDGGGMNRSDKGLNPRGSWQQDHCAPYNTPSRKALHGVQSLKTTGHGSEAPYTPSADSGRTSTHCFALNSVYVENHSDRITSVPLICKCCSVSSFVVAQLKRNR</sequence>
<feature type="compositionally biased region" description="Polar residues" evidence="1">
    <location>
        <begin position="20"/>
        <end position="32"/>
    </location>
</feature>
<proteinExistence type="predicted"/>
<organism evidence="2 3">
    <name type="scientific">Punica granatum</name>
    <name type="common">Pomegranate</name>
    <dbReference type="NCBI Taxonomy" id="22663"/>
    <lineage>
        <taxon>Eukaryota</taxon>
        <taxon>Viridiplantae</taxon>
        <taxon>Streptophyta</taxon>
        <taxon>Embryophyta</taxon>
        <taxon>Tracheophyta</taxon>
        <taxon>Spermatophyta</taxon>
        <taxon>Magnoliopsida</taxon>
        <taxon>eudicotyledons</taxon>
        <taxon>Gunneridae</taxon>
        <taxon>Pentapetalae</taxon>
        <taxon>rosids</taxon>
        <taxon>malvids</taxon>
        <taxon>Myrtales</taxon>
        <taxon>Lythraceae</taxon>
        <taxon>Punica</taxon>
    </lineage>
</organism>
<reference evidence="2 3" key="1">
    <citation type="submission" date="2017-11" db="EMBL/GenBank/DDBJ databases">
        <title>De-novo sequencing of pomegranate (Punica granatum L.) genome.</title>
        <authorList>
            <person name="Akparov Z."/>
            <person name="Amiraslanov A."/>
            <person name="Hajiyeva S."/>
            <person name="Abbasov M."/>
            <person name="Kaur K."/>
            <person name="Hamwieh A."/>
            <person name="Solovyev V."/>
            <person name="Salamov A."/>
            <person name="Braich B."/>
            <person name="Kosarev P."/>
            <person name="Mahmoud A."/>
            <person name="Hajiyev E."/>
            <person name="Babayeva S."/>
            <person name="Izzatullayeva V."/>
            <person name="Mammadov A."/>
            <person name="Mammadov A."/>
            <person name="Sharifova S."/>
            <person name="Ojaghi J."/>
            <person name="Eynullazada K."/>
            <person name="Bayramov B."/>
            <person name="Abdulazimova A."/>
            <person name="Shahmuradov I."/>
        </authorList>
    </citation>
    <scope>NUCLEOTIDE SEQUENCE [LARGE SCALE GENOMIC DNA]</scope>
    <source>
        <strain evidence="3">cv. AG2017</strain>
        <tissue evidence="2">Leaf</tissue>
    </source>
</reference>